<accession>A0A1Q5Q8H9</accession>
<feature type="transmembrane region" description="Helical" evidence="7">
    <location>
        <begin position="363"/>
        <end position="383"/>
    </location>
</feature>
<dbReference type="AlphaFoldDB" id="A0A1Q5Q8H9"/>
<evidence type="ECO:0000256" key="3">
    <source>
        <dbReference type="ARBA" id="ARBA00022692"/>
    </source>
</evidence>
<feature type="transmembrane region" description="Helical" evidence="7">
    <location>
        <begin position="486"/>
        <end position="508"/>
    </location>
</feature>
<evidence type="ECO:0000313" key="8">
    <source>
        <dbReference type="EMBL" id="OKL60414.1"/>
    </source>
</evidence>
<dbReference type="GeneID" id="31004132"/>
<feature type="transmembrane region" description="Helical" evidence="7">
    <location>
        <begin position="196"/>
        <end position="216"/>
    </location>
</feature>
<dbReference type="OrthoDB" id="1932925at2759"/>
<dbReference type="PANTHER" id="PTHR43791:SF55">
    <property type="entry name" value="TRANSPORTER, PUTATIVE (AFU_ORTHOLOGUE AFUA_6G01820)-RELATED"/>
    <property type="match status" value="1"/>
</dbReference>
<dbReference type="Gene3D" id="1.20.1250.20">
    <property type="entry name" value="MFS general substrate transporter like domains"/>
    <property type="match status" value="1"/>
</dbReference>
<keyword evidence="5 7" id="KW-0472">Membrane</keyword>
<evidence type="ECO:0008006" key="10">
    <source>
        <dbReference type="Google" id="ProtNLM"/>
    </source>
</evidence>
<dbReference type="PANTHER" id="PTHR43791">
    <property type="entry name" value="PERMEASE-RELATED"/>
    <property type="match status" value="1"/>
</dbReference>
<evidence type="ECO:0000256" key="7">
    <source>
        <dbReference type="SAM" id="Phobius"/>
    </source>
</evidence>
<feature type="transmembrane region" description="Helical" evidence="7">
    <location>
        <begin position="327"/>
        <end position="357"/>
    </location>
</feature>
<organism evidence="8 9">
    <name type="scientific">Talaromyces atroroseus</name>
    <dbReference type="NCBI Taxonomy" id="1441469"/>
    <lineage>
        <taxon>Eukaryota</taxon>
        <taxon>Fungi</taxon>
        <taxon>Dikarya</taxon>
        <taxon>Ascomycota</taxon>
        <taxon>Pezizomycotina</taxon>
        <taxon>Eurotiomycetes</taxon>
        <taxon>Eurotiomycetidae</taxon>
        <taxon>Eurotiales</taxon>
        <taxon>Trichocomaceae</taxon>
        <taxon>Talaromyces</taxon>
        <taxon>Talaromyces sect. Trachyspermi</taxon>
    </lineage>
</organism>
<dbReference type="EMBL" id="LFMY01000005">
    <property type="protein sequence ID" value="OKL60414.1"/>
    <property type="molecule type" value="Genomic_DNA"/>
</dbReference>
<dbReference type="STRING" id="1441469.A0A1Q5Q8H9"/>
<evidence type="ECO:0000256" key="4">
    <source>
        <dbReference type="ARBA" id="ARBA00022989"/>
    </source>
</evidence>
<feature type="transmembrane region" description="Helical" evidence="7">
    <location>
        <begin position="151"/>
        <end position="176"/>
    </location>
</feature>
<dbReference type="GO" id="GO:0022857">
    <property type="term" value="F:transmembrane transporter activity"/>
    <property type="evidence" value="ECO:0007669"/>
    <property type="project" value="InterPro"/>
</dbReference>
<keyword evidence="2" id="KW-0813">Transport</keyword>
<feature type="region of interest" description="Disordered" evidence="6">
    <location>
        <begin position="1"/>
        <end position="20"/>
    </location>
</feature>
<keyword evidence="3 7" id="KW-0812">Transmembrane</keyword>
<dbReference type="InterPro" id="IPR011701">
    <property type="entry name" value="MFS"/>
</dbReference>
<feature type="transmembrane region" description="Helical" evidence="7">
    <location>
        <begin position="390"/>
        <end position="410"/>
    </location>
</feature>
<evidence type="ECO:0000256" key="2">
    <source>
        <dbReference type="ARBA" id="ARBA00022448"/>
    </source>
</evidence>
<comment type="caution">
    <text evidence="8">The sequence shown here is derived from an EMBL/GenBank/DDBJ whole genome shotgun (WGS) entry which is preliminary data.</text>
</comment>
<proteinExistence type="predicted"/>
<dbReference type="Proteomes" id="UP000214365">
    <property type="component" value="Unassembled WGS sequence"/>
</dbReference>
<reference evidence="8 9" key="1">
    <citation type="submission" date="2015-06" db="EMBL/GenBank/DDBJ databases">
        <title>Talaromyces atroroseus IBT 11181 draft genome.</title>
        <authorList>
            <person name="Rasmussen K.B."/>
            <person name="Rasmussen S."/>
            <person name="Petersen B."/>
            <person name="Sicheritz-Ponten T."/>
            <person name="Mortensen U.H."/>
            <person name="Thrane U."/>
        </authorList>
    </citation>
    <scope>NUCLEOTIDE SEQUENCE [LARGE SCALE GENOMIC DNA]</scope>
    <source>
        <strain evidence="8 9">IBT 11181</strain>
    </source>
</reference>
<dbReference type="RefSeq" id="XP_020120535.1">
    <property type="nucleotide sequence ID" value="XM_020266693.1"/>
</dbReference>
<dbReference type="GO" id="GO:0016020">
    <property type="term" value="C:membrane"/>
    <property type="evidence" value="ECO:0007669"/>
    <property type="project" value="UniProtKB-SubCell"/>
</dbReference>
<feature type="transmembrane region" description="Helical" evidence="7">
    <location>
        <begin position="260"/>
        <end position="279"/>
    </location>
</feature>
<feature type="transmembrane region" description="Helical" evidence="7">
    <location>
        <begin position="228"/>
        <end position="248"/>
    </location>
</feature>
<comment type="subcellular location">
    <subcellularLocation>
        <location evidence="1">Membrane</location>
        <topology evidence="1">Multi-pass membrane protein</topology>
    </subcellularLocation>
</comment>
<keyword evidence="4 7" id="KW-1133">Transmembrane helix</keyword>
<evidence type="ECO:0000256" key="6">
    <source>
        <dbReference type="SAM" id="MobiDB-lite"/>
    </source>
</evidence>
<keyword evidence="9" id="KW-1185">Reference proteome</keyword>
<evidence type="ECO:0000313" key="9">
    <source>
        <dbReference type="Proteomes" id="UP000214365"/>
    </source>
</evidence>
<feature type="transmembrane region" description="Helical" evidence="7">
    <location>
        <begin position="422"/>
        <end position="442"/>
    </location>
</feature>
<feature type="transmembrane region" description="Helical" evidence="7">
    <location>
        <begin position="52"/>
        <end position="72"/>
    </location>
</feature>
<feature type="transmembrane region" description="Helical" evidence="7">
    <location>
        <begin position="119"/>
        <end position="139"/>
    </location>
</feature>
<protein>
    <recommendedName>
        <fullName evidence="10">Major facilitator superfamily (MFS) profile domain-containing protein</fullName>
    </recommendedName>
</protein>
<feature type="transmembrane region" description="Helical" evidence="7">
    <location>
        <begin position="454"/>
        <end position="474"/>
    </location>
</feature>
<name>A0A1Q5Q8H9_TALAT</name>
<evidence type="ECO:0000256" key="5">
    <source>
        <dbReference type="ARBA" id="ARBA00023136"/>
    </source>
</evidence>
<dbReference type="SUPFAM" id="SSF103473">
    <property type="entry name" value="MFS general substrate transporter"/>
    <property type="match status" value="1"/>
</dbReference>
<gene>
    <name evidence="8" type="ORF">UA08_04377</name>
</gene>
<dbReference type="InterPro" id="IPR036259">
    <property type="entry name" value="MFS_trans_sf"/>
</dbReference>
<sequence>MATTDTAENPPQAGAWDGKSPAVSNANLALVGDEAKAFDPEVERRALRKIDLFLMPAMVLGIVFPCAGTVLYCKANFAFHPQGYGLVYYDKAILGSAALFGMSTDLQLSVGTDTSRQSWATSIFYFGQLIGSFPMTYIAQHFEVRRVLGPAVMIWAIICAATAGVTTWQGLLVQRFFLGMDNGQLGVAINSSAYNFYPGFTESVIPTSFMVIVSGYYTQADQALRQSWWFSGTGWFAVIGTALNYGFAHIDGGALKTWQYIYIFAGFLTFLFGIWCFFLPSSPLNAWFLTAEERLVAVERLRSGQTGLHNQTIKGAQIKESLLDVKVWLVALTMASAYTVNGAISGFGPLIIATFGYSSLESILFQFPMGSVCAIGIPLTGWLSSRYRNLRIPLLVLCCLPVIAGFVMIWKSTWGHKPITPVAGYSLLGFFGPVVSLVITLGSGNVAGETKKSFTAAVVFIAYCVGNIIGPQLIKSQTKSEHYPELWEGLIICYCLTILFSTILYVILRRENSRRDKLDLDEDERQRVAFKDLTDKENLYFRYVL</sequence>
<evidence type="ECO:0000256" key="1">
    <source>
        <dbReference type="ARBA" id="ARBA00004141"/>
    </source>
</evidence>
<dbReference type="Pfam" id="PF07690">
    <property type="entry name" value="MFS_1"/>
    <property type="match status" value="1"/>
</dbReference>